<comment type="caution">
    <text evidence="4">The sequence shown here is derived from an EMBL/GenBank/DDBJ whole genome shotgun (WGS) entry which is preliminary data.</text>
</comment>
<proteinExistence type="predicted"/>
<keyword evidence="2" id="KW-0902">Two-component regulatory system</keyword>
<sequence>NISRGNLDESFQIPVSGDFKLMAETINRTIDNLNVFAGEKVTVELKGELLQLKQNLNQMVDSLNLFAGEVTRVALDVGTEGKLGGQANVPGVSGTWKDLTDNVNNMAANLTSQ</sequence>
<evidence type="ECO:0000256" key="1">
    <source>
        <dbReference type="ARBA" id="ARBA00022553"/>
    </source>
</evidence>
<protein>
    <recommendedName>
        <fullName evidence="3">HAMP domain-containing protein</fullName>
    </recommendedName>
</protein>
<feature type="non-terminal residue" evidence="4">
    <location>
        <position position="1"/>
    </location>
</feature>
<feature type="non-terminal residue" evidence="4">
    <location>
        <position position="113"/>
    </location>
</feature>
<dbReference type="PANTHER" id="PTHR45339">
    <property type="entry name" value="HYBRID SIGNAL TRANSDUCTION HISTIDINE KINASE J"/>
    <property type="match status" value="1"/>
</dbReference>
<keyword evidence="1" id="KW-0597">Phosphoprotein</keyword>
<dbReference type="GO" id="GO:0016020">
    <property type="term" value="C:membrane"/>
    <property type="evidence" value="ECO:0007669"/>
    <property type="project" value="InterPro"/>
</dbReference>
<gene>
    <name evidence="4" type="ORF">Tci_908381</name>
</gene>
<dbReference type="Pfam" id="PF00672">
    <property type="entry name" value="HAMP"/>
    <property type="match status" value="1"/>
</dbReference>
<dbReference type="Gene3D" id="1.20.120.1530">
    <property type="match status" value="1"/>
</dbReference>
<dbReference type="PANTHER" id="PTHR45339:SF1">
    <property type="entry name" value="HYBRID SIGNAL TRANSDUCTION HISTIDINE KINASE J"/>
    <property type="match status" value="1"/>
</dbReference>
<dbReference type="EMBL" id="BKCJ011471303">
    <property type="protein sequence ID" value="GFD36412.1"/>
    <property type="molecule type" value="Genomic_DNA"/>
</dbReference>
<evidence type="ECO:0000259" key="3">
    <source>
        <dbReference type="Pfam" id="PF00672"/>
    </source>
</evidence>
<name>A0A699VLD5_TANCI</name>
<dbReference type="GO" id="GO:0000160">
    <property type="term" value="P:phosphorelay signal transduction system"/>
    <property type="evidence" value="ECO:0007669"/>
    <property type="project" value="UniProtKB-KW"/>
</dbReference>
<dbReference type="AlphaFoldDB" id="A0A699VLD5"/>
<evidence type="ECO:0000313" key="4">
    <source>
        <dbReference type="EMBL" id="GFD36412.1"/>
    </source>
</evidence>
<feature type="domain" description="HAMP" evidence="3">
    <location>
        <begin position="40"/>
        <end position="64"/>
    </location>
</feature>
<accession>A0A699VLD5</accession>
<evidence type="ECO:0000256" key="2">
    <source>
        <dbReference type="ARBA" id="ARBA00023012"/>
    </source>
</evidence>
<organism evidence="4">
    <name type="scientific">Tanacetum cinerariifolium</name>
    <name type="common">Dalmatian daisy</name>
    <name type="synonym">Chrysanthemum cinerariifolium</name>
    <dbReference type="NCBI Taxonomy" id="118510"/>
    <lineage>
        <taxon>Eukaryota</taxon>
        <taxon>Viridiplantae</taxon>
        <taxon>Streptophyta</taxon>
        <taxon>Embryophyta</taxon>
        <taxon>Tracheophyta</taxon>
        <taxon>Spermatophyta</taxon>
        <taxon>Magnoliopsida</taxon>
        <taxon>eudicotyledons</taxon>
        <taxon>Gunneridae</taxon>
        <taxon>Pentapetalae</taxon>
        <taxon>asterids</taxon>
        <taxon>campanulids</taxon>
        <taxon>Asterales</taxon>
        <taxon>Asteraceae</taxon>
        <taxon>Asteroideae</taxon>
        <taxon>Anthemideae</taxon>
        <taxon>Anthemidinae</taxon>
        <taxon>Tanacetum</taxon>
    </lineage>
</organism>
<dbReference type="InterPro" id="IPR003660">
    <property type="entry name" value="HAMP_dom"/>
</dbReference>
<reference evidence="4" key="1">
    <citation type="journal article" date="2019" name="Sci. Rep.">
        <title>Draft genome of Tanacetum cinerariifolium, the natural source of mosquito coil.</title>
        <authorList>
            <person name="Yamashiro T."/>
            <person name="Shiraishi A."/>
            <person name="Satake H."/>
            <person name="Nakayama K."/>
        </authorList>
    </citation>
    <scope>NUCLEOTIDE SEQUENCE</scope>
</reference>